<gene>
    <name evidence="6" type="ORF">FWILDA_LOCUS11640</name>
</gene>
<feature type="non-terminal residue" evidence="6">
    <location>
        <position position="313"/>
    </location>
</feature>
<dbReference type="Pfam" id="PF07714">
    <property type="entry name" value="PK_Tyr_Ser-Thr"/>
    <property type="match status" value="1"/>
</dbReference>
<reference evidence="6" key="1">
    <citation type="submission" date="2022-08" db="EMBL/GenBank/DDBJ databases">
        <authorList>
            <person name="Kallberg Y."/>
            <person name="Tangrot J."/>
            <person name="Rosling A."/>
        </authorList>
    </citation>
    <scope>NUCLEOTIDE SEQUENCE</scope>
    <source>
        <strain evidence="6">Wild A</strain>
    </source>
</reference>
<sequence>FTKELIITLIHSLISDNEFNAKKHDNLLIQQLKPLVIDSEDKHEESVDEYPEGDSCVVCKKPYDSTLFCVRRIVHCFGVTREPSGYYMMVTNFANEGDLNSYIKKRHQDLNGNILNHVTCNGITWTWLGDLGLSVKEEDVERLVMENGPLFGKIGYMAPEVLRCTQIYTKAADVYSFGMILWELTSCRMPFSNMRQDIHLIYEIIDGKRPKVVEGTPPAFAKLIEDCWQSDPNLRPTMEVVHKRIWSYANSMIKGNHKDKYGFRAAEEKRSLNLLKMVTMKQVYPVVINSQQIPKPPSSFARRFNQSGMTILK</sequence>
<keyword evidence="3" id="KW-0418">Kinase</keyword>
<dbReference type="OrthoDB" id="10261027at2759"/>
<dbReference type="AlphaFoldDB" id="A0A9W4SWV3"/>
<comment type="caution">
    <text evidence="6">The sequence shown here is derived from an EMBL/GenBank/DDBJ whole genome shotgun (WGS) entry which is preliminary data.</text>
</comment>
<evidence type="ECO:0000256" key="2">
    <source>
        <dbReference type="ARBA" id="ARBA00022741"/>
    </source>
</evidence>
<dbReference type="InterPro" id="IPR011009">
    <property type="entry name" value="Kinase-like_dom_sf"/>
</dbReference>
<evidence type="ECO:0000313" key="6">
    <source>
        <dbReference type="EMBL" id="CAI2184563.1"/>
    </source>
</evidence>
<accession>A0A9W4SWV3</accession>
<dbReference type="InterPro" id="IPR001245">
    <property type="entry name" value="Ser-Thr/Tyr_kinase_cat_dom"/>
</dbReference>
<dbReference type="SUPFAM" id="SSF56112">
    <property type="entry name" value="Protein kinase-like (PK-like)"/>
    <property type="match status" value="1"/>
</dbReference>
<dbReference type="EMBL" id="CAMKVN010003378">
    <property type="protein sequence ID" value="CAI2184563.1"/>
    <property type="molecule type" value="Genomic_DNA"/>
</dbReference>
<evidence type="ECO:0000256" key="3">
    <source>
        <dbReference type="ARBA" id="ARBA00022777"/>
    </source>
</evidence>
<evidence type="ECO:0000256" key="1">
    <source>
        <dbReference type="ARBA" id="ARBA00022679"/>
    </source>
</evidence>
<evidence type="ECO:0000313" key="7">
    <source>
        <dbReference type="Proteomes" id="UP001153678"/>
    </source>
</evidence>
<name>A0A9W4SWV3_9GLOM</name>
<keyword evidence="7" id="KW-1185">Reference proteome</keyword>
<proteinExistence type="predicted"/>
<feature type="domain" description="Protein kinase" evidence="5">
    <location>
        <begin position="1"/>
        <end position="245"/>
    </location>
</feature>
<protein>
    <submittedName>
        <fullName evidence="6">16177_t:CDS:1</fullName>
    </submittedName>
</protein>
<evidence type="ECO:0000256" key="4">
    <source>
        <dbReference type="ARBA" id="ARBA00022840"/>
    </source>
</evidence>
<dbReference type="GO" id="GO:0005524">
    <property type="term" value="F:ATP binding"/>
    <property type="evidence" value="ECO:0007669"/>
    <property type="project" value="UniProtKB-KW"/>
</dbReference>
<evidence type="ECO:0000259" key="5">
    <source>
        <dbReference type="PROSITE" id="PS50011"/>
    </source>
</evidence>
<keyword evidence="1" id="KW-0808">Transferase</keyword>
<dbReference type="PROSITE" id="PS50011">
    <property type="entry name" value="PROTEIN_KINASE_DOM"/>
    <property type="match status" value="1"/>
</dbReference>
<dbReference type="PANTHER" id="PTHR44329">
    <property type="entry name" value="SERINE/THREONINE-PROTEIN KINASE TNNI3K-RELATED"/>
    <property type="match status" value="1"/>
</dbReference>
<keyword evidence="2" id="KW-0547">Nucleotide-binding</keyword>
<dbReference type="PANTHER" id="PTHR44329:SF288">
    <property type="entry name" value="MITOGEN-ACTIVATED PROTEIN KINASE KINASE KINASE 20"/>
    <property type="match status" value="1"/>
</dbReference>
<dbReference type="GO" id="GO:0004674">
    <property type="term" value="F:protein serine/threonine kinase activity"/>
    <property type="evidence" value="ECO:0007669"/>
    <property type="project" value="TreeGrafter"/>
</dbReference>
<dbReference type="InterPro" id="IPR000719">
    <property type="entry name" value="Prot_kinase_dom"/>
</dbReference>
<dbReference type="Gene3D" id="1.10.510.10">
    <property type="entry name" value="Transferase(Phosphotransferase) domain 1"/>
    <property type="match status" value="1"/>
</dbReference>
<dbReference type="InterPro" id="IPR051681">
    <property type="entry name" value="Ser/Thr_Kinases-Pseudokinases"/>
</dbReference>
<keyword evidence="4" id="KW-0067">ATP-binding</keyword>
<dbReference type="Proteomes" id="UP001153678">
    <property type="component" value="Unassembled WGS sequence"/>
</dbReference>
<organism evidence="6 7">
    <name type="scientific">Funneliformis geosporum</name>
    <dbReference type="NCBI Taxonomy" id="1117311"/>
    <lineage>
        <taxon>Eukaryota</taxon>
        <taxon>Fungi</taxon>
        <taxon>Fungi incertae sedis</taxon>
        <taxon>Mucoromycota</taxon>
        <taxon>Glomeromycotina</taxon>
        <taxon>Glomeromycetes</taxon>
        <taxon>Glomerales</taxon>
        <taxon>Glomeraceae</taxon>
        <taxon>Funneliformis</taxon>
    </lineage>
</organism>